<organism evidence="8 9">
    <name type="scientific">Halonatronomonas betaini</name>
    <dbReference type="NCBI Taxonomy" id="2778430"/>
    <lineage>
        <taxon>Bacteria</taxon>
        <taxon>Bacillati</taxon>
        <taxon>Bacillota</taxon>
        <taxon>Clostridia</taxon>
        <taxon>Halanaerobiales</taxon>
        <taxon>Halarsenatibacteraceae</taxon>
        <taxon>Halonatronomonas</taxon>
    </lineage>
</organism>
<evidence type="ECO:0000256" key="3">
    <source>
        <dbReference type="ARBA" id="ARBA00023274"/>
    </source>
</evidence>
<keyword evidence="3 5" id="KW-0687">Ribonucleoprotein</keyword>
<dbReference type="InterPro" id="IPR021137">
    <property type="entry name" value="Ribosomal_bL35-like"/>
</dbReference>
<dbReference type="EMBL" id="JADPIE010000006">
    <property type="protein sequence ID" value="MBF8437610.1"/>
    <property type="molecule type" value="Genomic_DNA"/>
</dbReference>
<dbReference type="InterPro" id="IPR001706">
    <property type="entry name" value="Ribosomal_bL35"/>
</dbReference>
<comment type="caution">
    <text evidence="8">The sequence shown here is derived from an EMBL/GenBank/DDBJ whole genome shotgun (WGS) entry which is preliminary data.</text>
</comment>
<evidence type="ECO:0000256" key="7">
    <source>
        <dbReference type="SAM" id="MobiDB-lite"/>
    </source>
</evidence>
<dbReference type="PANTHER" id="PTHR33343">
    <property type="entry name" value="54S RIBOSOMAL PROTEIN BL35M"/>
    <property type="match status" value="1"/>
</dbReference>
<dbReference type="SUPFAM" id="SSF143034">
    <property type="entry name" value="L35p-like"/>
    <property type="match status" value="1"/>
</dbReference>
<reference evidence="8" key="1">
    <citation type="submission" date="2020-11" db="EMBL/GenBank/DDBJ databases">
        <title>Halonatronomonas betainensis gen. nov., sp. nov. a novel haloalkaliphilic representative of the family Halanaerobiacae capable of betaine degradation.</title>
        <authorList>
            <person name="Boltyanskaya Y."/>
            <person name="Kevbrin V."/>
            <person name="Detkova E."/>
            <person name="Grouzdev D.S."/>
            <person name="Koziaeva V."/>
            <person name="Zhilina T."/>
        </authorList>
    </citation>
    <scope>NUCLEOTIDE SEQUENCE</scope>
    <source>
        <strain evidence="8">Z-7014</strain>
    </source>
</reference>
<comment type="similarity">
    <text evidence="1 5 6">Belongs to the bacterial ribosomal protein bL35 family.</text>
</comment>
<dbReference type="PROSITE" id="PS00936">
    <property type="entry name" value="RIBOSOMAL_L35"/>
    <property type="match status" value="1"/>
</dbReference>
<proteinExistence type="inferred from homology"/>
<gene>
    <name evidence="5 8" type="primary">rpmI</name>
    <name evidence="8" type="ORF">I0Q91_10985</name>
</gene>
<dbReference type="GO" id="GO:0006412">
    <property type="term" value="P:translation"/>
    <property type="evidence" value="ECO:0007669"/>
    <property type="project" value="UniProtKB-UniRule"/>
</dbReference>
<accession>A0A931AVP0</accession>
<feature type="compositionally biased region" description="Basic residues" evidence="7">
    <location>
        <begin position="1"/>
        <end position="43"/>
    </location>
</feature>
<name>A0A931AVP0_9FIRM</name>
<dbReference type="FunFam" id="4.10.410.60:FF:000001">
    <property type="entry name" value="50S ribosomal protein L35"/>
    <property type="match status" value="1"/>
</dbReference>
<evidence type="ECO:0000256" key="6">
    <source>
        <dbReference type="RuleBase" id="RU000568"/>
    </source>
</evidence>
<dbReference type="InterPro" id="IPR018265">
    <property type="entry name" value="Ribosomal_bL35_CS"/>
</dbReference>
<protein>
    <recommendedName>
        <fullName evidence="4 5">Large ribosomal subunit protein bL35</fullName>
    </recommendedName>
</protein>
<dbReference type="Pfam" id="PF01632">
    <property type="entry name" value="Ribosomal_L35p"/>
    <property type="match status" value="1"/>
</dbReference>
<dbReference type="Proteomes" id="UP000621436">
    <property type="component" value="Unassembled WGS sequence"/>
</dbReference>
<evidence type="ECO:0000256" key="5">
    <source>
        <dbReference type="HAMAP-Rule" id="MF_00514"/>
    </source>
</evidence>
<dbReference type="GO" id="GO:0003735">
    <property type="term" value="F:structural constituent of ribosome"/>
    <property type="evidence" value="ECO:0007669"/>
    <property type="project" value="InterPro"/>
</dbReference>
<evidence type="ECO:0000256" key="2">
    <source>
        <dbReference type="ARBA" id="ARBA00022980"/>
    </source>
</evidence>
<dbReference type="Gene3D" id="4.10.410.60">
    <property type="match status" value="1"/>
</dbReference>
<dbReference type="PANTHER" id="PTHR33343:SF1">
    <property type="entry name" value="LARGE RIBOSOMAL SUBUNIT PROTEIN BL35M"/>
    <property type="match status" value="1"/>
</dbReference>
<dbReference type="HAMAP" id="MF_00514">
    <property type="entry name" value="Ribosomal_bL35"/>
    <property type="match status" value="1"/>
</dbReference>
<evidence type="ECO:0000313" key="8">
    <source>
        <dbReference type="EMBL" id="MBF8437610.1"/>
    </source>
</evidence>
<dbReference type="NCBIfam" id="TIGR00001">
    <property type="entry name" value="rpmI_bact"/>
    <property type="match status" value="1"/>
</dbReference>
<keyword evidence="2 5" id="KW-0689">Ribosomal protein</keyword>
<evidence type="ECO:0000256" key="4">
    <source>
        <dbReference type="ARBA" id="ARBA00071664"/>
    </source>
</evidence>
<keyword evidence="9" id="KW-1185">Reference proteome</keyword>
<evidence type="ECO:0000313" key="9">
    <source>
        <dbReference type="Proteomes" id="UP000621436"/>
    </source>
</evidence>
<dbReference type="GO" id="GO:0015934">
    <property type="term" value="C:large ribosomal subunit"/>
    <property type="evidence" value="ECO:0007669"/>
    <property type="project" value="TreeGrafter"/>
</dbReference>
<dbReference type="InterPro" id="IPR037229">
    <property type="entry name" value="Ribosomal_bL35_sf"/>
</dbReference>
<dbReference type="PRINTS" id="PR00064">
    <property type="entry name" value="RIBOSOMALL35"/>
</dbReference>
<dbReference type="RefSeq" id="WP_270454605.1">
    <property type="nucleotide sequence ID" value="NZ_JADPIE010000006.1"/>
</dbReference>
<feature type="region of interest" description="Disordered" evidence="7">
    <location>
        <begin position="1"/>
        <end position="52"/>
    </location>
</feature>
<evidence type="ECO:0000256" key="1">
    <source>
        <dbReference type="ARBA" id="ARBA00006598"/>
    </source>
</evidence>
<sequence>MPKMKTHKGIKKRVKKTGKGKLKRKKAFNSHLQTKKKAKRKRNLSKDTLVNDTHAKKYKHLLPYE</sequence>
<dbReference type="AlphaFoldDB" id="A0A931AVP0"/>